<protein>
    <submittedName>
        <fullName evidence="2">Putative tick transposon</fullName>
    </submittedName>
</protein>
<reference evidence="2" key="1">
    <citation type="submission" date="2019-12" db="EMBL/GenBank/DDBJ databases">
        <title>An insight into the sialome of adult female Ixodes ricinus ticks feeding for 6 days.</title>
        <authorList>
            <person name="Perner J."/>
            <person name="Ribeiro J.M.C."/>
        </authorList>
    </citation>
    <scope>NUCLEOTIDE SEQUENCE</scope>
    <source>
        <strain evidence="2">Semi-engorged</strain>
        <tissue evidence="2">Salivary glands</tissue>
    </source>
</reference>
<feature type="chain" id="PRO_5025438606" evidence="1">
    <location>
        <begin position="17"/>
        <end position="81"/>
    </location>
</feature>
<keyword evidence="1" id="KW-0732">Signal</keyword>
<accession>A0A6B0U7C8</accession>
<feature type="signal peptide" evidence="1">
    <location>
        <begin position="1"/>
        <end position="16"/>
    </location>
</feature>
<dbReference type="AlphaFoldDB" id="A0A6B0U7C8"/>
<sequence length="81" mass="9060">MNQLTHIATLIQFISSTVVFFTCYNSNYDHAITCINLIAVSTCRARYLSICIKTGQAPPEVETLFGCLRPSDAHSKRVCNF</sequence>
<evidence type="ECO:0000313" key="2">
    <source>
        <dbReference type="EMBL" id="MXU84445.1"/>
    </source>
</evidence>
<name>A0A6B0U7C8_IXORI</name>
<proteinExistence type="predicted"/>
<organism evidence="2">
    <name type="scientific">Ixodes ricinus</name>
    <name type="common">Common tick</name>
    <name type="synonym">Acarus ricinus</name>
    <dbReference type="NCBI Taxonomy" id="34613"/>
    <lineage>
        <taxon>Eukaryota</taxon>
        <taxon>Metazoa</taxon>
        <taxon>Ecdysozoa</taxon>
        <taxon>Arthropoda</taxon>
        <taxon>Chelicerata</taxon>
        <taxon>Arachnida</taxon>
        <taxon>Acari</taxon>
        <taxon>Parasitiformes</taxon>
        <taxon>Ixodida</taxon>
        <taxon>Ixodoidea</taxon>
        <taxon>Ixodidae</taxon>
        <taxon>Ixodinae</taxon>
        <taxon>Ixodes</taxon>
    </lineage>
</organism>
<evidence type="ECO:0000256" key="1">
    <source>
        <dbReference type="SAM" id="SignalP"/>
    </source>
</evidence>
<dbReference type="EMBL" id="GIFC01002362">
    <property type="protein sequence ID" value="MXU84445.1"/>
    <property type="molecule type" value="Transcribed_RNA"/>
</dbReference>